<protein>
    <submittedName>
        <fullName evidence="10">Cobalt-zinc-cadmium resistance protein CzcA</fullName>
    </submittedName>
</protein>
<feature type="transmembrane region" description="Helical" evidence="9">
    <location>
        <begin position="975"/>
        <end position="997"/>
    </location>
</feature>
<evidence type="ECO:0000256" key="9">
    <source>
        <dbReference type="SAM" id="Phobius"/>
    </source>
</evidence>
<dbReference type="AlphaFoldDB" id="A0A5B9MJS0"/>
<dbReference type="SUPFAM" id="SSF82714">
    <property type="entry name" value="Multidrug efflux transporter AcrB TolC docking domain, DN and DC subdomains"/>
    <property type="match status" value="2"/>
</dbReference>
<evidence type="ECO:0000256" key="3">
    <source>
        <dbReference type="ARBA" id="ARBA00022448"/>
    </source>
</evidence>
<keyword evidence="11" id="KW-1185">Reference proteome</keyword>
<reference evidence="10 11" key="1">
    <citation type="submission" date="2019-02" db="EMBL/GenBank/DDBJ databases">
        <title>Planctomycetal bacteria perform biofilm scaping via a novel small molecule.</title>
        <authorList>
            <person name="Jeske O."/>
            <person name="Boedeker C."/>
            <person name="Wiegand S."/>
            <person name="Breitling P."/>
            <person name="Kallscheuer N."/>
            <person name="Jogler M."/>
            <person name="Rohde M."/>
            <person name="Petersen J."/>
            <person name="Medema M.H."/>
            <person name="Surup F."/>
            <person name="Jogler C."/>
        </authorList>
    </citation>
    <scope>NUCLEOTIDE SEQUENCE [LARGE SCALE GENOMIC DNA]</scope>
    <source>
        <strain evidence="10 11">Mal15</strain>
    </source>
</reference>
<feature type="transmembrane region" description="Helical" evidence="9">
    <location>
        <begin position="372"/>
        <end position="392"/>
    </location>
</feature>
<dbReference type="SUPFAM" id="SSF82693">
    <property type="entry name" value="Multidrug efflux transporter AcrB pore domain, PN1, PN2, PC1 and PC2 subdomains"/>
    <property type="match status" value="3"/>
</dbReference>
<evidence type="ECO:0000256" key="1">
    <source>
        <dbReference type="ARBA" id="ARBA00004651"/>
    </source>
</evidence>
<dbReference type="GO" id="GO:0042910">
    <property type="term" value="F:xenobiotic transmembrane transporter activity"/>
    <property type="evidence" value="ECO:0007669"/>
    <property type="project" value="TreeGrafter"/>
</dbReference>
<dbReference type="Gene3D" id="3.30.70.1440">
    <property type="entry name" value="Multidrug efflux transporter AcrB pore domain"/>
    <property type="match status" value="1"/>
</dbReference>
<evidence type="ECO:0000256" key="6">
    <source>
        <dbReference type="ARBA" id="ARBA00022989"/>
    </source>
</evidence>
<keyword evidence="6 9" id="KW-1133">Transmembrane helix</keyword>
<dbReference type="InterPro" id="IPR004763">
    <property type="entry name" value="CusA-like"/>
</dbReference>
<dbReference type="Gene3D" id="3.30.2090.10">
    <property type="entry name" value="Multidrug efflux transporter AcrB TolC docking domain, DN and DC subdomains"/>
    <property type="match status" value="2"/>
</dbReference>
<dbReference type="GO" id="GO:0005886">
    <property type="term" value="C:plasma membrane"/>
    <property type="evidence" value="ECO:0007669"/>
    <property type="project" value="UniProtKB-SubCell"/>
</dbReference>
<dbReference type="InterPro" id="IPR001036">
    <property type="entry name" value="Acrflvin-R"/>
</dbReference>
<feature type="transmembrane region" description="Helical" evidence="9">
    <location>
        <begin position="543"/>
        <end position="562"/>
    </location>
</feature>
<feature type="compositionally biased region" description="Polar residues" evidence="8">
    <location>
        <begin position="1061"/>
        <end position="1084"/>
    </location>
</feature>
<feature type="transmembrane region" description="Helical" evidence="9">
    <location>
        <begin position="1003"/>
        <end position="1025"/>
    </location>
</feature>
<keyword evidence="5 9" id="KW-0812">Transmembrane</keyword>
<dbReference type="Gene3D" id="1.20.1640.10">
    <property type="entry name" value="Multidrug efflux transporter AcrB transmembrane domain"/>
    <property type="match status" value="2"/>
</dbReference>
<keyword evidence="7 9" id="KW-0472">Membrane</keyword>
<gene>
    <name evidence="10" type="primary">czcA_5</name>
    <name evidence="10" type="ORF">Mal15_55990</name>
</gene>
<comment type="similarity">
    <text evidence="2">Belongs to the resistance-nodulation-cell division (RND) (TC 2.A.6) family.</text>
</comment>
<evidence type="ECO:0000256" key="2">
    <source>
        <dbReference type="ARBA" id="ARBA00010942"/>
    </source>
</evidence>
<feature type="transmembrane region" description="Helical" evidence="9">
    <location>
        <begin position="874"/>
        <end position="894"/>
    </location>
</feature>
<dbReference type="PRINTS" id="PR00702">
    <property type="entry name" value="ACRIFLAVINRP"/>
</dbReference>
<dbReference type="RefSeq" id="WP_147870591.1">
    <property type="nucleotide sequence ID" value="NZ_CP036264.1"/>
</dbReference>
<evidence type="ECO:0000256" key="8">
    <source>
        <dbReference type="SAM" id="MobiDB-lite"/>
    </source>
</evidence>
<feature type="transmembrane region" description="Helical" evidence="9">
    <location>
        <begin position="901"/>
        <end position="921"/>
    </location>
</feature>
<dbReference type="EMBL" id="CP036264">
    <property type="protein sequence ID" value="QEG01522.1"/>
    <property type="molecule type" value="Genomic_DNA"/>
</dbReference>
<feature type="transmembrane region" description="Helical" evidence="9">
    <location>
        <begin position="483"/>
        <end position="508"/>
    </location>
</feature>
<dbReference type="GO" id="GO:0008324">
    <property type="term" value="F:monoatomic cation transmembrane transporter activity"/>
    <property type="evidence" value="ECO:0007669"/>
    <property type="project" value="InterPro"/>
</dbReference>
<dbReference type="InterPro" id="IPR027463">
    <property type="entry name" value="AcrB_DN_DC_subdom"/>
</dbReference>
<evidence type="ECO:0000256" key="4">
    <source>
        <dbReference type="ARBA" id="ARBA00022475"/>
    </source>
</evidence>
<dbReference type="Gene3D" id="3.30.70.1320">
    <property type="entry name" value="Multidrug efflux transporter AcrB pore domain like"/>
    <property type="match status" value="1"/>
</dbReference>
<dbReference type="KEGG" id="smam:Mal15_55990"/>
<dbReference type="Pfam" id="PF00873">
    <property type="entry name" value="ACR_tran"/>
    <property type="match status" value="1"/>
</dbReference>
<comment type="subcellular location">
    <subcellularLocation>
        <location evidence="1">Cell membrane</location>
        <topology evidence="1">Multi-pass membrane protein</topology>
    </subcellularLocation>
</comment>
<feature type="transmembrane region" description="Helical" evidence="9">
    <location>
        <begin position="453"/>
        <end position="471"/>
    </location>
</feature>
<dbReference type="Proteomes" id="UP000321353">
    <property type="component" value="Chromosome"/>
</dbReference>
<feature type="region of interest" description="Disordered" evidence="8">
    <location>
        <begin position="1053"/>
        <end position="1084"/>
    </location>
</feature>
<dbReference type="Gene3D" id="3.30.70.1430">
    <property type="entry name" value="Multidrug efflux transporter AcrB pore domain"/>
    <property type="match status" value="2"/>
</dbReference>
<keyword evidence="3" id="KW-0813">Transport</keyword>
<dbReference type="SUPFAM" id="SSF82866">
    <property type="entry name" value="Multidrug efflux transporter AcrB transmembrane domain"/>
    <property type="match status" value="2"/>
</dbReference>
<dbReference type="PANTHER" id="PTHR32063:SF4">
    <property type="entry name" value="SLR6043 PROTEIN"/>
    <property type="match status" value="1"/>
</dbReference>
<evidence type="ECO:0000256" key="7">
    <source>
        <dbReference type="ARBA" id="ARBA00023136"/>
    </source>
</evidence>
<name>A0A5B9MJS0_9BACT</name>
<keyword evidence="4" id="KW-1003">Cell membrane</keyword>
<dbReference type="NCBIfam" id="TIGR00914">
    <property type="entry name" value="2A0601"/>
    <property type="match status" value="1"/>
</dbReference>
<accession>A0A5B9MJS0</accession>
<evidence type="ECO:0000313" key="11">
    <source>
        <dbReference type="Proteomes" id="UP000321353"/>
    </source>
</evidence>
<dbReference type="PANTHER" id="PTHR32063">
    <property type="match status" value="1"/>
</dbReference>
<evidence type="ECO:0000313" key="10">
    <source>
        <dbReference type="EMBL" id="QEG01522.1"/>
    </source>
</evidence>
<evidence type="ECO:0000256" key="5">
    <source>
        <dbReference type="ARBA" id="ARBA00022692"/>
    </source>
</evidence>
<proteinExistence type="inferred from homology"/>
<sequence length="1084" mass="119374">MLNAIIRFALRQRLLVIAVALLLVGYGTWQATQSQIDVFPDLNRPRVVIMTEAPGLAPEEVETLITFPIETTMNGANGVQAVRSSSGVGISVIYVEFDWGTDIYNDRQIVNERLQLVQERMPDGVKPTLAPISSIMGQILMLGMWSDDRETEPLELRTLGDWVVRQRLLTIPGVSQVFTMGGGRKQFQVLVDPDAMLRYGVTLHEVKEAVQNSNENATGGYLDEQGPNELLVRALGRVKSIGDLQKVVVTMREGRPIALAQIARVVEGPQVKRGDSSAFVRGNEGNFSGGPAVILTINKQPGADTRRVTDDVMAAIDELRPSLPSDLRIEPLYTQKSFIDRAIENVVEALRDGGILVVIILFLFLMNFRTTFITLTAIPLSLLMSIIVFSFFGLSINTMTLGGFAVAIGELVDDAIVDVENIFRRLKENRSRTNPKSPLLVVFQASVEIRNSIVFGTMIVILVFVPLFALSGMEGRLFAPLGVAYIVSIVSSLLVSLTVTPVLSYWLLGSRKLTAHEKDGFVLRGVKWVGNKVIRFSLLFPRFNLAVTAVLVALAALFVFRLERDFLPPFNEGAVQLNVVLPPGTSLETSNDIAGRVENRLKQIEDIEQFVRRTGRAELDEHAEGVNMSEFILELDPESPRSREEQLEEIREAMADIPGIVTAVEQPLAHLISHMLSGVKAQIGMKIYGDDLDTLRRKAEEMKSAMQSVPGVKDLLVEPQVTIPQLRIELDRDQLLQYGLTAVEVNEFIETAMNGQVVSEVLIGQRTFDLLIRLDEDYRENLQSLRRLTIDLKDGGKLPLESVATIYESGGPNTVNRENVRRRIVLQCNVSERGVVDVVQDIQKRVRPVVESLPPGYFVEYSGQFESQQSASRIIGALFAVSMIGVFLVLFTMFRSINLSLQVMMALPMAFIGSVIALVVTGQTLTVAAMVGFISLAGIATRNGILLLNHYLHLVKYEGESWTKEMIVRAGLERLAPVLMTALTTGIGLVPLVLAAGEPGKEILYPVATVILGGLISSTLLDFFVHPALFWLIGLNEAERVVNESNTEVALVEEAEEPHFTNESNPTSSGTTENTEPVTASAAQ</sequence>
<feature type="transmembrane region" description="Helical" evidence="9">
    <location>
        <begin position="927"/>
        <end position="954"/>
    </location>
</feature>
<organism evidence="10 11">
    <name type="scientific">Stieleria maiorica</name>
    <dbReference type="NCBI Taxonomy" id="2795974"/>
    <lineage>
        <taxon>Bacteria</taxon>
        <taxon>Pseudomonadati</taxon>
        <taxon>Planctomycetota</taxon>
        <taxon>Planctomycetia</taxon>
        <taxon>Pirellulales</taxon>
        <taxon>Pirellulaceae</taxon>
        <taxon>Stieleria</taxon>
    </lineage>
</organism>